<proteinExistence type="predicted"/>
<feature type="region of interest" description="Disordered" evidence="1">
    <location>
        <begin position="77"/>
        <end position="99"/>
    </location>
</feature>
<feature type="region of interest" description="Disordered" evidence="1">
    <location>
        <begin position="1"/>
        <end position="27"/>
    </location>
</feature>
<organism evidence="2 3">
    <name type="scientific">Streptacidiphilus monticola</name>
    <dbReference type="NCBI Taxonomy" id="2161674"/>
    <lineage>
        <taxon>Bacteria</taxon>
        <taxon>Bacillati</taxon>
        <taxon>Actinomycetota</taxon>
        <taxon>Actinomycetes</taxon>
        <taxon>Kitasatosporales</taxon>
        <taxon>Streptomycetaceae</taxon>
        <taxon>Streptacidiphilus</taxon>
    </lineage>
</organism>
<reference evidence="3" key="1">
    <citation type="journal article" date="2019" name="Int. J. Syst. Evol. Microbiol.">
        <title>The Global Catalogue of Microorganisms (GCM) 10K type strain sequencing project: providing services to taxonomists for standard genome sequencing and annotation.</title>
        <authorList>
            <consortium name="The Broad Institute Genomics Platform"/>
            <consortium name="The Broad Institute Genome Sequencing Center for Infectious Disease"/>
            <person name="Wu L."/>
            <person name="Ma J."/>
        </authorList>
    </citation>
    <scope>NUCLEOTIDE SEQUENCE [LARGE SCALE GENOMIC DNA]</scope>
    <source>
        <strain evidence="3">JCM 4816</strain>
    </source>
</reference>
<sequence length="186" mass="18364">MSHNPEFPAPTPGPAPAGMPGGRPSRRRSVLTHGLVAVAALGLGAGMAGGGPGKAEASPPSPAPATTVTTTVTVTATPAAPKSAVPTTGSGGTGASSGSAAPVAAAFSVAGDGEYLVGEDMKPGTYKTKGPADAAIPNCYWERDKDSSGSFSSIIANDNLSGTGRVTVRKGEVFKTNGCQDWVKVR</sequence>
<protein>
    <submittedName>
        <fullName evidence="2">Uncharacterized protein</fullName>
    </submittedName>
</protein>
<comment type="caution">
    <text evidence="2">The sequence shown here is derived from an EMBL/GenBank/DDBJ whole genome shotgun (WGS) entry which is preliminary data.</text>
</comment>
<dbReference type="Proteomes" id="UP001596174">
    <property type="component" value="Unassembled WGS sequence"/>
</dbReference>
<accession>A0ABW1GCH2</accession>
<dbReference type="InterPro" id="IPR006311">
    <property type="entry name" value="TAT_signal"/>
</dbReference>
<feature type="compositionally biased region" description="Low complexity" evidence="1">
    <location>
        <begin position="77"/>
        <end position="88"/>
    </location>
</feature>
<dbReference type="EMBL" id="JBHSQJ010000153">
    <property type="protein sequence ID" value="MFC5911297.1"/>
    <property type="molecule type" value="Genomic_DNA"/>
</dbReference>
<evidence type="ECO:0000256" key="1">
    <source>
        <dbReference type="SAM" id="MobiDB-lite"/>
    </source>
</evidence>
<dbReference type="PROSITE" id="PS51318">
    <property type="entry name" value="TAT"/>
    <property type="match status" value="1"/>
</dbReference>
<evidence type="ECO:0000313" key="3">
    <source>
        <dbReference type="Proteomes" id="UP001596174"/>
    </source>
</evidence>
<gene>
    <name evidence="2" type="ORF">ACFP3V_29335</name>
</gene>
<feature type="compositionally biased region" description="Pro residues" evidence="1">
    <location>
        <begin position="7"/>
        <end position="17"/>
    </location>
</feature>
<dbReference type="RefSeq" id="WP_380590003.1">
    <property type="nucleotide sequence ID" value="NZ_JBHSQJ010000153.1"/>
</dbReference>
<keyword evidence="3" id="KW-1185">Reference proteome</keyword>
<name>A0ABW1GCH2_9ACTN</name>
<evidence type="ECO:0000313" key="2">
    <source>
        <dbReference type="EMBL" id="MFC5911297.1"/>
    </source>
</evidence>